<protein>
    <submittedName>
        <fullName evidence="1">Uncharacterized protein</fullName>
    </submittedName>
</protein>
<evidence type="ECO:0000313" key="1">
    <source>
        <dbReference type="EMBL" id="KAI3830133.1"/>
    </source>
</evidence>
<gene>
    <name evidence="1" type="ORF">L1987_04267</name>
</gene>
<comment type="caution">
    <text evidence="1">The sequence shown here is derived from an EMBL/GenBank/DDBJ whole genome shotgun (WGS) entry which is preliminary data.</text>
</comment>
<keyword evidence="2" id="KW-1185">Reference proteome</keyword>
<accession>A0ACB9KCY0</accession>
<dbReference type="Proteomes" id="UP001056120">
    <property type="component" value="Linkage Group LG01"/>
</dbReference>
<reference evidence="1 2" key="2">
    <citation type="journal article" date="2022" name="Mol. Ecol. Resour.">
        <title>The genomes of chicory, endive, great burdock and yacon provide insights into Asteraceae paleo-polyploidization history and plant inulin production.</title>
        <authorList>
            <person name="Fan W."/>
            <person name="Wang S."/>
            <person name="Wang H."/>
            <person name="Wang A."/>
            <person name="Jiang F."/>
            <person name="Liu H."/>
            <person name="Zhao H."/>
            <person name="Xu D."/>
            <person name="Zhang Y."/>
        </authorList>
    </citation>
    <scope>NUCLEOTIDE SEQUENCE [LARGE SCALE GENOMIC DNA]</scope>
    <source>
        <strain evidence="2">cv. Yunnan</strain>
        <tissue evidence="1">Leaves</tissue>
    </source>
</reference>
<organism evidence="1 2">
    <name type="scientific">Smallanthus sonchifolius</name>
    <dbReference type="NCBI Taxonomy" id="185202"/>
    <lineage>
        <taxon>Eukaryota</taxon>
        <taxon>Viridiplantae</taxon>
        <taxon>Streptophyta</taxon>
        <taxon>Embryophyta</taxon>
        <taxon>Tracheophyta</taxon>
        <taxon>Spermatophyta</taxon>
        <taxon>Magnoliopsida</taxon>
        <taxon>eudicotyledons</taxon>
        <taxon>Gunneridae</taxon>
        <taxon>Pentapetalae</taxon>
        <taxon>asterids</taxon>
        <taxon>campanulids</taxon>
        <taxon>Asterales</taxon>
        <taxon>Asteraceae</taxon>
        <taxon>Asteroideae</taxon>
        <taxon>Heliantheae alliance</taxon>
        <taxon>Millerieae</taxon>
        <taxon>Smallanthus</taxon>
    </lineage>
</organism>
<sequence>MLWALTHVANQGDMLTLLQIQVNPNLNKQASGSCSSSSAPTNLLVASPGGGGSGRWGNTRMTGARNSCEPSEEAGSVGACFGSEELVSDPSMVSAF</sequence>
<proteinExistence type="predicted"/>
<evidence type="ECO:0000313" key="2">
    <source>
        <dbReference type="Proteomes" id="UP001056120"/>
    </source>
</evidence>
<name>A0ACB9KCY0_9ASTR</name>
<dbReference type="EMBL" id="CM042018">
    <property type="protein sequence ID" value="KAI3830133.1"/>
    <property type="molecule type" value="Genomic_DNA"/>
</dbReference>
<reference evidence="2" key="1">
    <citation type="journal article" date="2022" name="Mol. Ecol. Resour.">
        <title>The genomes of chicory, endive, great burdock and yacon provide insights into Asteraceae palaeo-polyploidization history and plant inulin production.</title>
        <authorList>
            <person name="Fan W."/>
            <person name="Wang S."/>
            <person name="Wang H."/>
            <person name="Wang A."/>
            <person name="Jiang F."/>
            <person name="Liu H."/>
            <person name="Zhao H."/>
            <person name="Xu D."/>
            <person name="Zhang Y."/>
        </authorList>
    </citation>
    <scope>NUCLEOTIDE SEQUENCE [LARGE SCALE GENOMIC DNA]</scope>
    <source>
        <strain evidence="2">cv. Yunnan</strain>
    </source>
</reference>